<accession>A0A7S4C7E7</accession>
<evidence type="ECO:0000256" key="1">
    <source>
        <dbReference type="SAM" id="Phobius"/>
    </source>
</evidence>
<dbReference type="AlphaFoldDB" id="A0A7S4C7E7"/>
<proteinExistence type="predicted"/>
<protein>
    <submittedName>
        <fullName evidence="2">Uncharacterized protein</fullName>
    </submittedName>
</protein>
<keyword evidence="1" id="KW-0812">Transmembrane</keyword>
<feature type="transmembrane region" description="Helical" evidence="1">
    <location>
        <begin position="35"/>
        <end position="56"/>
    </location>
</feature>
<sequence>MQMLCSRVEKQRVTIVDRIFTKAMGNAYDSVSMSAGVFVLVRVLLSICIGLVSICVDVDQSHFQANLLAFSPIYNVPLVSPHFPHFGLHEANQIQTSSGLPSPECGNNGRSGILSTQIGFCAFG</sequence>
<keyword evidence="1" id="KW-1133">Transmembrane helix</keyword>
<keyword evidence="1" id="KW-0472">Membrane</keyword>
<reference evidence="2" key="1">
    <citation type="submission" date="2021-01" db="EMBL/GenBank/DDBJ databases">
        <authorList>
            <person name="Corre E."/>
            <person name="Pelletier E."/>
            <person name="Niang G."/>
            <person name="Scheremetjew M."/>
            <person name="Finn R."/>
            <person name="Kale V."/>
            <person name="Holt S."/>
            <person name="Cochrane G."/>
            <person name="Meng A."/>
            <person name="Brown T."/>
            <person name="Cohen L."/>
        </authorList>
    </citation>
    <scope>NUCLEOTIDE SEQUENCE</scope>
    <source>
        <strain evidence="2">CCMP1594</strain>
    </source>
</reference>
<organism evidence="2">
    <name type="scientific">Eutreptiella gymnastica</name>
    <dbReference type="NCBI Taxonomy" id="73025"/>
    <lineage>
        <taxon>Eukaryota</taxon>
        <taxon>Discoba</taxon>
        <taxon>Euglenozoa</taxon>
        <taxon>Euglenida</taxon>
        <taxon>Spirocuta</taxon>
        <taxon>Euglenophyceae</taxon>
        <taxon>Eutreptiales</taxon>
        <taxon>Eutreptiaceae</taxon>
        <taxon>Eutreptiella</taxon>
    </lineage>
</organism>
<name>A0A7S4C7E7_9EUGL</name>
<evidence type="ECO:0000313" key="2">
    <source>
        <dbReference type="EMBL" id="CAE0789271.1"/>
    </source>
</evidence>
<gene>
    <name evidence="2" type="ORF">EGYM00163_LOCUS384</name>
</gene>
<dbReference type="EMBL" id="HBJA01001443">
    <property type="protein sequence ID" value="CAE0789271.1"/>
    <property type="molecule type" value="Transcribed_RNA"/>
</dbReference>